<proteinExistence type="predicted"/>
<dbReference type="Proteomes" id="UP001158045">
    <property type="component" value="Unassembled WGS sequence"/>
</dbReference>
<gene>
    <name evidence="1" type="ORF">QE109_14075</name>
</gene>
<comment type="caution">
    <text evidence="1">The sequence shown here is derived from an EMBL/GenBank/DDBJ whole genome shotgun (WGS) entry which is preliminary data.</text>
</comment>
<sequence>MGLTSNLQPIIDLFPKWNLENWDNRWFAAFVFYCCIEAGYKIPVKHTNEAVKCDFAGCSA</sequence>
<evidence type="ECO:0000313" key="1">
    <source>
        <dbReference type="EMBL" id="MDH8679281.1"/>
    </source>
</evidence>
<protein>
    <submittedName>
        <fullName evidence="1">Uncharacterized protein</fullName>
    </submittedName>
</protein>
<accession>A0ABT6NFS2</accession>
<name>A0ABT6NFS2_9FIRM</name>
<organism evidence="1 2">
    <name type="scientific">Fusibacter bizertensis</name>
    <dbReference type="NCBI Taxonomy" id="1488331"/>
    <lineage>
        <taxon>Bacteria</taxon>
        <taxon>Bacillati</taxon>
        <taxon>Bacillota</taxon>
        <taxon>Clostridia</taxon>
        <taxon>Eubacteriales</taxon>
        <taxon>Eubacteriales Family XII. Incertae Sedis</taxon>
        <taxon>Fusibacter</taxon>
    </lineage>
</organism>
<evidence type="ECO:0000313" key="2">
    <source>
        <dbReference type="Proteomes" id="UP001158045"/>
    </source>
</evidence>
<dbReference type="EMBL" id="JARYZI010000011">
    <property type="protein sequence ID" value="MDH8679281.1"/>
    <property type="molecule type" value="Genomic_DNA"/>
</dbReference>
<reference evidence="1 2" key="1">
    <citation type="submission" date="2023-04" db="EMBL/GenBank/DDBJ databases">
        <title>Fusibacter bizertensis strain WBS, isolated from littoral bottom sediments of the Arctic seas - biochemical and genomic analysis.</title>
        <authorList>
            <person name="Brioukhanov A.L."/>
        </authorList>
    </citation>
    <scope>NUCLEOTIDE SEQUENCE [LARGE SCALE GENOMIC DNA]</scope>
    <source>
        <strain evidence="1 2">WBS</strain>
    </source>
</reference>
<keyword evidence="2" id="KW-1185">Reference proteome</keyword>